<evidence type="ECO:0000259" key="8">
    <source>
        <dbReference type="Pfam" id="PF25183"/>
    </source>
</evidence>
<dbReference type="Gene3D" id="2.60.40.1120">
    <property type="entry name" value="Carboxypeptidase-like, regulatory domain"/>
    <property type="match status" value="1"/>
</dbReference>
<organism evidence="9 10">
    <name type="scientific">Hymenobacter aranciens</name>
    <dbReference type="NCBI Taxonomy" id="3063996"/>
    <lineage>
        <taxon>Bacteria</taxon>
        <taxon>Pseudomonadati</taxon>
        <taxon>Bacteroidota</taxon>
        <taxon>Cytophagia</taxon>
        <taxon>Cytophagales</taxon>
        <taxon>Hymenobacteraceae</taxon>
        <taxon>Hymenobacter</taxon>
    </lineage>
</organism>
<dbReference type="Gene3D" id="2.40.170.20">
    <property type="entry name" value="TonB-dependent receptor, beta-barrel domain"/>
    <property type="match status" value="1"/>
</dbReference>
<keyword evidence="9" id="KW-0675">Receptor</keyword>
<dbReference type="SUPFAM" id="SSF56935">
    <property type="entry name" value="Porins"/>
    <property type="match status" value="1"/>
</dbReference>
<protein>
    <submittedName>
        <fullName evidence="9">TonB-dependent receptor</fullName>
    </submittedName>
</protein>
<evidence type="ECO:0000256" key="5">
    <source>
        <dbReference type="ARBA" id="ARBA00023136"/>
    </source>
</evidence>
<feature type="region of interest" description="Disordered" evidence="7">
    <location>
        <begin position="162"/>
        <end position="182"/>
    </location>
</feature>
<evidence type="ECO:0000256" key="6">
    <source>
        <dbReference type="ARBA" id="ARBA00023237"/>
    </source>
</evidence>
<evidence type="ECO:0000313" key="10">
    <source>
        <dbReference type="Proteomes" id="UP001176429"/>
    </source>
</evidence>
<dbReference type="Proteomes" id="UP001176429">
    <property type="component" value="Unassembled WGS sequence"/>
</dbReference>
<feature type="domain" description="TonB-dependent transporter Oar-like beta-barrel" evidence="8">
    <location>
        <begin position="246"/>
        <end position="314"/>
    </location>
</feature>
<keyword evidence="3" id="KW-1134">Transmembrane beta strand</keyword>
<evidence type="ECO:0000256" key="2">
    <source>
        <dbReference type="ARBA" id="ARBA00022448"/>
    </source>
</evidence>
<dbReference type="PANTHER" id="PTHR30069">
    <property type="entry name" value="TONB-DEPENDENT OUTER MEMBRANE RECEPTOR"/>
    <property type="match status" value="1"/>
</dbReference>
<keyword evidence="10" id="KW-1185">Reference proteome</keyword>
<comment type="caution">
    <text evidence="9">The sequence shown here is derived from an EMBL/GenBank/DDBJ whole genome shotgun (WGS) entry which is preliminary data.</text>
</comment>
<evidence type="ECO:0000256" key="1">
    <source>
        <dbReference type="ARBA" id="ARBA00004571"/>
    </source>
</evidence>
<dbReference type="Pfam" id="PF13620">
    <property type="entry name" value="CarboxypepD_reg"/>
    <property type="match status" value="1"/>
</dbReference>
<reference evidence="9" key="1">
    <citation type="submission" date="2023-07" db="EMBL/GenBank/DDBJ databases">
        <authorList>
            <person name="Kim M.K."/>
        </authorList>
    </citation>
    <scope>NUCLEOTIDE SEQUENCE</scope>
    <source>
        <strain evidence="9">ASUV-10-1</strain>
    </source>
</reference>
<dbReference type="EMBL" id="JAUQSY010000003">
    <property type="protein sequence ID" value="MDO7874136.1"/>
    <property type="molecule type" value="Genomic_DNA"/>
</dbReference>
<evidence type="ECO:0000313" key="9">
    <source>
        <dbReference type="EMBL" id="MDO7874136.1"/>
    </source>
</evidence>
<dbReference type="InterPro" id="IPR037066">
    <property type="entry name" value="Plug_dom_sf"/>
</dbReference>
<feature type="compositionally biased region" description="Gly residues" evidence="7">
    <location>
        <begin position="172"/>
        <end position="182"/>
    </location>
</feature>
<dbReference type="InterPro" id="IPR039426">
    <property type="entry name" value="TonB-dep_rcpt-like"/>
</dbReference>
<evidence type="ECO:0000256" key="7">
    <source>
        <dbReference type="SAM" id="MobiDB-lite"/>
    </source>
</evidence>
<sequence>MRHSLLRHFLLVFVLLLSARLGWSQGSTTAAMNGLISDKTGAALPGATVLATHTPTGTNYGVSTNADGRFNIQGMRVGGPYTVKITFVGYQDIVRDNVYLTLGQNLRLDVGLTEATTELSGVTVTGRRDPVINAGRTGAATTVTREQIQNLPTISRSLQDFTRLTPQSSSPPGGGTSVGGGNNRYNNITIDGAVNNDVFGLAGSGTPGGQAGTQPIALDALQEIQVVVAPYDVKLGNFTGGGINAVTRSGTNDLSASIYGFGTNQSIVGKSVTEPRVKADEFSNYQAGFRIGGAVVKNKLFFFANAELSRRSEPLQFSPGSSSSLFRQSEVDSVARFAQTLGYDAGSTNEVIRRTESNKIFGRLDWNINDKNQLTLRHNYVQAFDDNITRSSNLFRFGNNAYEFNNTTNSTVLQLISRFGRVSNDLILGYSRINDKRSTPGELFPQANFTQSGRQYQIGTERSSAANSLDQDIFELTDNVTATFGKHTVTLGTHNEFFRFDNLFVNNFNGRFDFGSLYAPTTGANTSFYGNILPNGNTVPGLAAGPRPQRVRASYSLLPDGTLPRAEFNAIQLGFYAQDEYTPVENLRLTLGARIDIPVFPDKPGNNPGVAETFGSDISTSNVPNGQVLFAPRLGFNWNPDKENSRVQLRGGSGIFNGRTPFVWVSNSFINNGLQLGTIDVRPSTAIPVLPFETDPSQFATAYSTGLVKTTEINVMRKDFKLPQVWRTNIATDFRVPGDVLITLEGIYTKTLNDVLYKDINLTAPTGRLAGPDQRVVYAATTAARRVDPDYTNVLLLENTSKGYRYTLTGQAQKLFDFGLNASVAYTYGVARDLNSGLSSTALSNWEFNQVYGSPNDPTLSYSAFDVRHRIIATGGYTFRYANKRLATTISAVYEGQSGTPFTYLYGLGGSDLNNDGAFSNDLFYIPRNQSEILLAPGSGDTRTVDQIWTDLNNFIESDDYLKANRGNYAERNGARTPFTHKVDVRLAQDINFEAGGKTNSLQITLDVINFGNLLNNDWGRQYFVNNQSFQLARVERFQNGQPVISFPKVQQAYDVSAFASRWQMQLGVRYSFN</sequence>
<dbReference type="PANTHER" id="PTHR30069:SF46">
    <property type="entry name" value="OAR PROTEIN"/>
    <property type="match status" value="1"/>
</dbReference>
<name>A0ABT9BBP7_9BACT</name>
<dbReference type="InterPro" id="IPR036942">
    <property type="entry name" value="Beta-barrel_TonB_sf"/>
</dbReference>
<gene>
    <name evidence="9" type="ORF">Q5H93_05280</name>
</gene>
<accession>A0ABT9BBP7</accession>
<feature type="domain" description="TonB-dependent transporter Oar-like beta-barrel" evidence="8">
    <location>
        <begin position="354"/>
        <end position="1016"/>
    </location>
</feature>
<dbReference type="Gene3D" id="2.170.130.10">
    <property type="entry name" value="TonB-dependent receptor, plug domain"/>
    <property type="match status" value="1"/>
</dbReference>
<comment type="subcellular location">
    <subcellularLocation>
        <location evidence="1">Cell outer membrane</location>
        <topology evidence="1">Multi-pass membrane protein</topology>
    </subcellularLocation>
</comment>
<evidence type="ECO:0000256" key="3">
    <source>
        <dbReference type="ARBA" id="ARBA00022452"/>
    </source>
</evidence>
<dbReference type="InterPro" id="IPR008969">
    <property type="entry name" value="CarboxyPept-like_regulatory"/>
</dbReference>
<evidence type="ECO:0000256" key="4">
    <source>
        <dbReference type="ARBA" id="ARBA00022692"/>
    </source>
</evidence>
<dbReference type="InterPro" id="IPR057601">
    <property type="entry name" value="Oar-like_b-barrel"/>
</dbReference>
<proteinExistence type="predicted"/>
<dbReference type="Pfam" id="PF25183">
    <property type="entry name" value="OMP_b-brl_4"/>
    <property type="match status" value="2"/>
</dbReference>
<keyword evidence="5" id="KW-0472">Membrane</keyword>
<keyword evidence="6" id="KW-0998">Cell outer membrane</keyword>
<keyword evidence="4" id="KW-0812">Transmembrane</keyword>
<dbReference type="RefSeq" id="WP_305005452.1">
    <property type="nucleotide sequence ID" value="NZ_JAUQSY010000003.1"/>
</dbReference>
<keyword evidence="2" id="KW-0813">Transport</keyword>
<dbReference type="SUPFAM" id="SSF49464">
    <property type="entry name" value="Carboxypeptidase regulatory domain-like"/>
    <property type="match status" value="1"/>
</dbReference>